<evidence type="ECO:0000313" key="2">
    <source>
        <dbReference type="Proteomes" id="UP000294752"/>
    </source>
</evidence>
<comment type="caution">
    <text evidence="1">The sequence shown here is derived from an EMBL/GenBank/DDBJ whole genome shotgun (WGS) entry which is preliminary data.</text>
</comment>
<dbReference type="Proteomes" id="UP000294752">
    <property type="component" value="Unassembled WGS sequence"/>
</dbReference>
<proteinExistence type="predicted"/>
<gene>
    <name evidence="1" type="ORF">B0I21_1183</name>
</gene>
<protein>
    <submittedName>
        <fullName evidence="1">Uncharacterized protein</fullName>
    </submittedName>
</protein>
<sequence length="152" mass="17782">MKPLEIHIRDKVIFARVKVMHRSIGSSDYTLYDKNGVSIYIFRNTMGNWEHAYGKLADDVREACLDALILRFDRNCTEMFYYKGERQVVDISFAAGGSSWHVLVNRYHKGSIKLSDMTMELAYSEHNRCEALTCERIEKYFRWIREGKIKGG</sequence>
<accession>A0A4R7CRU6</accession>
<organism evidence="1 2">
    <name type="scientific">Sphingobacterium paludis</name>
    <dbReference type="NCBI Taxonomy" id="1476465"/>
    <lineage>
        <taxon>Bacteria</taxon>
        <taxon>Pseudomonadati</taxon>
        <taxon>Bacteroidota</taxon>
        <taxon>Sphingobacteriia</taxon>
        <taxon>Sphingobacteriales</taxon>
        <taxon>Sphingobacteriaceae</taxon>
        <taxon>Sphingobacterium</taxon>
    </lineage>
</organism>
<dbReference type="AlphaFoldDB" id="A0A4R7CRU6"/>
<dbReference type="EMBL" id="SNZV01000018">
    <property type="protein sequence ID" value="TDS05969.1"/>
    <property type="molecule type" value="Genomic_DNA"/>
</dbReference>
<evidence type="ECO:0000313" key="1">
    <source>
        <dbReference type="EMBL" id="TDS05969.1"/>
    </source>
</evidence>
<name>A0A4R7CRU6_9SPHI</name>
<reference evidence="1 2" key="1">
    <citation type="submission" date="2019-03" db="EMBL/GenBank/DDBJ databases">
        <title>Genomic Encyclopedia of Type Strains, Phase III (KMG-III): the genomes of soil and plant-associated and newly described type strains.</title>
        <authorList>
            <person name="Whitman W."/>
        </authorList>
    </citation>
    <scope>NUCLEOTIDE SEQUENCE [LARGE SCALE GENOMIC DNA]</scope>
    <source>
        <strain evidence="1 2">CGMCC 1.12801</strain>
    </source>
</reference>
<keyword evidence="2" id="KW-1185">Reference proteome</keyword>